<comment type="caution">
    <text evidence="2">The sequence shown here is derived from an EMBL/GenBank/DDBJ whole genome shotgun (WGS) entry which is preliminary data.</text>
</comment>
<dbReference type="SUPFAM" id="SSF56112">
    <property type="entry name" value="Protein kinase-like (PK-like)"/>
    <property type="match status" value="1"/>
</dbReference>
<dbReference type="PANTHER" id="PTHR37542">
    <property type="entry name" value="HELO DOMAIN-CONTAINING PROTEIN-RELATED"/>
    <property type="match status" value="1"/>
</dbReference>
<dbReference type="PANTHER" id="PTHR37542:SF1">
    <property type="entry name" value="PRION-INHIBITION AND PROPAGATION HELO DOMAIN-CONTAINING PROTEIN"/>
    <property type="match status" value="1"/>
</dbReference>
<evidence type="ECO:0000313" key="3">
    <source>
        <dbReference type="Proteomes" id="UP001303160"/>
    </source>
</evidence>
<dbReference type="Proteomes" id="UP001303160">
    <property type="component" value="Unassembled WGS sequence"/>
</dbReference>
<protein>
    <recommendedName>
        <fullName evidence="1">Protein kinase domain-containing protein</fullName>
    </recommendedName>
</protein>
<accession>A0AAN7AR78</accession>
<gene>
    <name evidence="2" type="ORF">QBC40DRAFT_318763</name>
</gene>
<feature type="domain" description="Protein kinase" evidence="1">
    <location>
        <begin position="1"/>
        <end position="400"/>
    </location>
</feature>
<dbReference type="AlphaFoldDB" id="A0AAN7AR78"/>
<organism evidence="2 3">
    <name type="scientific">Triangularia verruculosa</name>
    <dbReference type="NCBI Taxonomy" id="2587418"/>
    <lineage>
        <taxon>Eukaryota</taxon>
        <taxon>Fungi</taxon>
        <taxon>Dikarya</taxon>
        <taxon>Ascomycota</taxon>
        <taxon>Pezizomycotina</taxon>
        <taxon>Sordariomycetes</taxon>
        <taxon>Sordariomycetidae</taxon>
        <taxon>Sordariales</taxon>
        <taxon>Podosporaceae</taxon>
        <taxon>Triangularia</taxon>
    </lineage>
</organism>
<proteinExistence type="predicted"/>
<evidence type="ECO:0000313" key="2">
    <source>
        <dbReference type="EMBL" id="KAK4194695.1"/>
    </source>
</evidence>
<dbReference type="InterPro" id="IPR000719">
    <property type="entry name" value="Prot_kinase_dom"/>
</dbReference>
<reference evidence="2" key="1">
    <citation type="journal article" date="2023" name="Mol. Phylogenet. Evol.">
        <title>Genome-scale phylogeny and comparative genomics of the fungal order Sordariales.</title>
        <authorList>
            <person name="Hensen N."/>
            <person name="Bonometti L."/>
            <person name="Westerberg I."/>
            <person name="Brannstrom I.O."/>
            <person name="Guillou S."/>
            <person name="Cros-Aarteil S."/>
            <person name="Calhoun S."/>
            <person name="Haridas S."/>
            <person name="Kuo A."/>
            <person name="Mondo S."/>
            <person name="Pangilinan J."/>
            <person name="Riley R."/>
            <person name="LaButti K."/>
            <person name="Andreopoulos B."/>
            <person name="Lipzen A."/>
            <person name="Chen C."/>
            <person name="Yan M."/>
            <person name="Daum C."/>
            <person name="Ng V."/>
            <person name="Clum A."/>
            <person name="Steindorff A."/>
            <person name="Ohm R.A."/>
            <person name="Martin F."/>
            <person name="Silar P."/>
            <person name="Natvig D.O."/>
            <person name="Lalanne C."/>
            <person name="Gautier V."/>
            <person name="Ament-Velasquez S.L."/>
            <person name="Kruys A."/>
            <person name="Hutchinson M.I."/>
            <person name="Powell A.J."/>
            <person name="Barry K."/>
            <person name="Miller A.N."/>
            <person name="Grigoriev I.V."/>
            <person name="Debuchy R."/>
            <person name="Gladieux P."/>
            <person name="Hiltunen Thoren M."/>
            <person name="Johannesson H."/>
        </authorList>
    </citation>
    <scope>NUCLEOTIDE SEQUENCE</scope>
    <source>
        <strain evidence="2">CBS 315.58</strain>
    </source>
</reference>
<reference evidence="2" key="2">
    <citation type="submission" date="2023-05" db="EMBL/GenBank/DDBJ databases">
        <authorList>
            <consortium name="Lawrence Berkeley National Laboratory"/>
            <person name="Steindorff A."/>
            <person name="Hensen N."/>
            <person name="Bonometti L."/>
            <person name="Westerberg I."/>
            <person name="Brannstrom I.O."/>
            <person name="Guillou S."/>
            <person name="Cros-Aarteil S."/>
            <person name="Calhoun S."/>
            <person name="Haridas S."/>
            <person name="Kuo A."/>
            <person name="Mondo S."/>
            <person name="Pangilinan J."/>
            <person name="Riley R."/>
            <person name="Labutti K."/>
            <person name="Andreopoulos B."/>
            <person name="Lipzen A."/>
            <person name="Chen C."/>
            <person name="Yanf M."/>
            <person name="Daum C."/>
            <person name="Ng V."/>
            <person name="Clum A."/>
            <person name="Ohm R."/>
            <person name="Martin F."/>
            <person name="Silar P."/>
            <person name="Natvig D."/>
            <person name="Lalanne C."/>
            <person name="Gautier V."/>
            <person name="Ament-Velasquez S.L."/>
            <person name="Kruys A."/>
            <person name="Hutchinson M.I."/>
            <person name="Powell A.J."/>
            <person name="Barry K."/>
            <person name="Miller A.N."/>
            <person name="Grigoriev I.V."/>
            <person name="Debuchy R."/>
            <person name="Gladieux P."/>
            <person name="Thoren M.H."/>
            <person name="Johannesson H."/>
        </authorList>
    </citation>
    <scope>NUCLEOTIDE SEQUENCE</scope>
    <source>
        <strain evidence="2">CBS 315.58</strain>
    </source>
</reference>
<dbReference type="GO" id="GO:0004672">
    <property type="term" value="F:protein kinase activity"/>
    <property type="evidence" value="ECO:0007669"/>
    <property type="project" value="InterPro"/>
</dbReference>
<sequence length="400" mass="44170">MQTPYTLVWLAALSCAINQPRKPEMRLASSPVNPTLRYISKYSSPEENTGLEASSPRALRHLRLGQGRYTSENMISLRPVGASSPSAVYLPSGASQYLINRGLTDSMRPSCWLPCPPHSAFLGDGLSVPAGPKIVFHVPAHANPPSPLTTLRSLLLDQAPVCLTSVVKLAKQLVRSVSFVHTCDLVHKNIRPDNILLFPTPHSSQRPLELGEAYLVGFSQFRGINSETGKFGDTAWHRNLYRHPARQGHGILDRYVMQHDIYSLGVCLLEIGIWQSFVWYPYVGGNAGKPGPAPSSSSLNALPGMALRLRNRLSDRDFERAHLPGTTSWIKDDLVLLAKQSLPRRMGLLYTDVVVDCLTCLDRGNDQFGGWDETGEKEDAVVIGVNFVERILGRIEEITI</sequence>
<name>A0AAN7AR78_9PEZI</name>
<keyword evidence="3" id="KW-1185">Reference proteome</keyword>
<dbReference type="GO" id="GO:0005524">
    <property type="term" value="F:ATP binding"/>
    <property type="evidence" value="ECO:0007669"/>
    <property type="project" value="InterPro"/>
</dbReference>
<dbReference type="EMBL" id="MU864045">
    <property type="protein sequence ID" value="KAK4194695.1"/>
    <property type="molecule type" value="Genomic_DNA"/>
</dbReference>
<evidence type="ECO:0000259" key="1">
    <source>
        <dbReference type="PROSITE" id="PS50011"/>
    </source>
</evidence>
<dbReference type="PROSITE" id="PS50011">
    <property type="entry name" value="PROTEIN_KINASE_DOM"/>
    <property type="match status" value="1"/>
</dbReference>
<dbReference type="InterPro" id="IPR011009">
    <property type="entry name" value="Kinase-like_dom_sf"/>
</dbReference>
<dbReference type="Gene3D" id="1.10.510.10">
    <property type="entry name" value="Transferase(Phosphotransferase) domain 1"/>
    <property type="match status" value="1"/>
</dbReference>